<protein>
    <submittedName>
        <fullName evidence="2">Uncharacterized protein</fullName>
    </submittedName>
</protein>
<evidence type="ECO:0000313" key="2">
    <source>
        <dbReference type="EMBL" id="OGG00582.1"/>
    </source>
</evidence>
<accession>A0A1F5YL20</accession>
<keyword evidence="1" id="KW-0472">Membrane</keyword>
<feature type="transmembrane region" description="Helical" evidence="1">
    <location>
        <begin position="54"/>
        <end position="75"/>
    </location>
</feature>
<dbReference type="EMBL" id="MFIX01000251">
    <property type="protein sequence ID" value="OGG00582.1"/>
    <property type="molecule type" value="Genomic_DNA"/>
</dbReference>
<feature type="transmembrane region" description="Helical" evidence="1">
    <location>
        <begin position="21"/>
        <end position="48"/>
    </location>
</feature>
<dbReference type="AlphaFoldDB" id="A0A1F5YL20"/>
<evidence type="ECO:0000313" key="3">
    <source>
        <dbReference type="Proteomes" id="UP000179129"/>
    </source>
</evidence>
<sequence>MTAGVLESPERRISPFLKASAYIMSYLISLGVAICAAAVATVITYRLSFYNDEISFRVFLTVVPLVFVLLAWLAAPRMARLLLMNLRRHR</sequence>
<name>A0A1F5YL20_9BACT</name>
<gene>
    <name evidence="2" type="ORF">A3F83_01725</name>
</gene>
<organism evidence="2 3">
    <name type="scientific">Candidatus Glassbacteria bacterium RIFCSPLOWO2_12_FULL_58_11</name>
    <dbReference type="NCBI Taxonomy" id="1817867"/>
    <lineage>
        <taxon>Bacteria</taxon>
        <taxon>Candidatus Glassiibacteriota</taxon>
    </lineage>
</organism>
<proteinExistence type="predicted"/>
<evidence type="ECO:0000256" key="1">
    <source>
        <dbReference type="SAM" id="Phobius"/>
    </source>
</evidence>
<keyword evidence="1" id="KW-1133">Transmembrane helix</keyword>
<keyword evidence="1" id="KW-0812">Transmembrane</keyword>
<comment type="caution">
    <text evidence="2">The sequence shown here is derived from an EMBL/GenBank/DDBJ whole genome shotgun (WGS) entry which is preliminary data.</text>
</comment>
<reference evidence="2 3" key="1">
    <citation type="journal article" date="2016" name="Nat. Commun.">
        <title>Thousands of microbial genomes shed light on interconnected biogeochemical processes in an aquifer system.</title>
        <authorList>
            <person name="Anantharaman K."/>
            <person name="Brown C.T."/>
            <person name="Hug L.A."/>
            <person name="Sharon I."/>
            <person name="Castelle C.J."/>
            <person name="Probst A.J."/>
            <person name="Thomas B.C."/>
            <person name="Singh A."/>
            <person name="Wilkins M.J."/>
            <person name="Karaoz U."/>
            <person name="Brodie E.L."/>
            <person name="Williams K.H."/>
            <person name="Hubbard S.S."/>
            <person name="Banfield J.F."/>
        </authorList>
    </citation>
    <scope>NUCLEOTIDE SEQUENCE [LARGE SCALE GENOMIC DNA]</scope>
</reference>
<dbReference type="Proteomes" id="UP000179129">
    <property type="component" value="Unassembled WGS sequence"/>
</dbReference>